<dbReference type="InterPro" id="IPR006195">
    <property type="entry name" value="aa-tRNA-synth_II"/>
</dbReference>
<proteinExistence type="inferred from homology"/>
<dbReference type="InterPro" id="IPR036621">
    <property type="entry name" value="Anticodon-bd_dom_sf"/>
</dbReference>
<evidence type="ECO:0000256" key="8">
    <source>
        <dbReference type="ARBA" id="ARBA00023146"/>
    </source>
</evidence>
<dbReference type="NCBIfam" id="TIGR00409">
    <property type="entry name" value="proS_fam_II"/>
    <property type="match status" value="1"/>
</dbReference>
<keyword evidence="15" id="KW-1185">Reference proteome</keyword>
<dbReference type="PANTHER" id="PTHR42753">
    <property type="entry name" value="MITOCHONDRIAL RIBOSOME PROTEIN L39/PROLYL-TRNA LIGASE FAMILY MEMBER"/>
    <property type="match status" value="1"/>
</dbReference>
<dbReference type="InterPro" id="IPR007214">
    <property type="entry name" value="YbaK/aa-tRNA-synth-assoc-dom"/>
</dbReference>
<reference evidence="14 15" key="1">
    <citation type="submission" date="2016-10" db="EMBL/GenBank/DDBJ databases">
        <authorList>
            <person name="de Groot N.N."/>
        </authorList>
    </citation>
    <scope>NUCLEOTIDE SEQUENCE [LARGE SCALE GENOMIC DNA]</scope>
    <source>
        <strain evidence="14 15">DSM 8423</strain>
    </source>
</reference>
<evidence type="ECO:0000256" key="10">
    <source>
        <dbReference type="ARBA" id="ARBA00053664"/>
    </source>
</evidence>
<keyword evidence="6 12" id="KW-0067">ATP-binding</keyword>
<dbReference type="Gene3D" id="3.30.930.10">
    <property type="entry name" value="Bira Bifunctional Protein, Domain 2"/>
    <property type="match status" value="2"/>
</dbReference>
<dbReference type="Pfam" id="PF00587">
    <property type="entry name" value="tRNA-synt_2b"/>
    <property type="match status" value="1"/>
</dbReference>
<evidence type="ECO:0000256" key="7">
    <source>
        <dbReference type="ARBA" id="ARBA00022917"/>
    </source>
</evidence>
<dbReference type="GO" id="GO:0005524">
    <property type="term" value="F:ATP binding"/>
    <property type="evidence" value="ECO:0007669"/>
    <property type="project" value="UniProtKB-UniRule"/>
</dbReference>
<protein>
    <recommendedName>
        <fullName evidence="12">Proline--tRNA ligase</fullName>
        <ecNumber evidence="12">6.1.1.15</ecNumber>
    </recommendedName>
    <alternativeName>
        <fullName evidence="12">Prolyl-tRNA synthetase</fullName>
        <shortName evidence="12">ProRS</shortName>
    </alternativeName>
</protein>
<dbReference type="InterPro" id="IPR004500">
    <property type="entry name" value="Pro-tRNA-synth_IIa_bac-type"/>
</dbReference>
<evidence type="ECO:0000256" key="6">
    <source>
        <dbReference type="ARBA" id="ARBA00022840"/>
    </source>
</evidence>
<comment type="domain">
    <text evidence="12">Consists of three domains: the N-terminal catalytic domain, the editing domain and the C-terminal anticodon-binding domain.</text>
</comment>
<dbReference type="InterPro" id="IPR050062">
    <property type="entry name" value="Pro-tRNA_synthetase"/>
</dbReference>
<keyword evidence="3 12" id="KW-0963">Cytoplasm</keyword>
<dbReference type="InterPro" id="IPR023717">
    <property type="entry name" value="Pro-tRNA-Synthase_IIa_type1"/>
</dbReference>
<dbReference type="HAMAP" id="MF_01569">
    <property type="entry name" value="Pro_tRNA_synth_type1"/>
    <property type="match status" value="1"/>
</dbReference>
<evidence type="ECO:0000256" key="5">
    <source>
        <dbReference type="ARBA" id="ARBA00022741"/>
    </source>
</evidence>
<dbReference type="Pfam" id="PF03129">
    <property type="entry name" value="HGTP_anticodon"/>
    <property type="match status" value="1"/>
</dbReference>
<dbReference type="PROSITE" id="PS50862">
    <property type="entry name" value="AA_TRNA_LIGASE_II"/>
    <property type="match status" value="1"/>
</dbReference>
<dbReference type="SUPFAM" id="SSF52954">
    <property type="entry name" value="Class II aaRS ABD-related"/>
    <property type="match status" value="1"/>
</dbReference>
<keyword evidence="7 12" id="KW-0648">Protein biosynthesis</keyword>
<dbReference type="GO" id="GO:0002161">
    <property type="term" value="F:aminoacyl-tRNA deacylase activity"/>
    <property type="evidence" value="ECO:0007669"/>
    <property type="project" value="InterPro"/>
</dbReference>
<dbReference type="FunFam" id="3.30.930.10:FF:000065">
    <property type="entry name" value="Proline--tRNA ligase"/>
    <property type="match status" value="1"/>
</dbReference>
<dbReference type="Gene3D" id="3.90.960.10">
    <property type="entry name" value="YbaK/aminoacyl-tRNA synthetase-associated domain"/>
    <property type="match status" value="1"/>
</dbReference>
<dbReference type="CDD" id="cd00779">
    <property type="entry name" value="ProRS_core_prok"/>
    <property type="match status" value="1"/>
</dbReference>
<evidence type="ECO:0000256" key="2">
    <source>
        <dbReference type="ARBA" id="ARBA00011738"/>
    </source>
</evidence>
<dbReference type="InterPro" id="IPR033730">
    <property type="entry name" value="ProRS_core_prok"/>
</dbReference>
<dbReference type="InterPro" id="IPR004154">
    <property type="entry name" value="Anticodon-bd"/>
</dbReference>
<comment type="similarity">
    <text evidence="11 12">Belongs to the class-II aminoacyl-tRNA synthetase family. ProS type 1 subfamily.</text>
</comment>
<evidence type="ECO:0000313" key="14">
    <source>
        <dbReference type="EMBL" id="SEM61106.1"/>
    </source>
</evidence>
<dbReference type="PANTHER" id="PTHR42753:SF2">
    <property type="entry name" value="PROLINE--TRNA LIGASE"/>
    <property type="match status" value="1"/>
</dbReference>
<dbReference type="InterPro" id="IPR045864">
    <property type="entry name" value="aa-tRNA-synth_II/BPL/LPL"/>
</dbReference>
<dbReference type="SUPFAM" id="SSF55826">
    <property type="entry name" value="YbaK/ProRS associated domain"/>
    <property type="match status" value="1"/>
</dbReference>
<evidence type="ECO:0000256" key="12">
    <source>
        <dbReference type="HAMAP-Rule" id="MF_01569"/>
    </source>
</evidence>
<dbReference type="FunFam" id="3.40.50.800:FF:000011">
    <property type="entry name" value="Proline--tRNA ligase"/>
    <property type="match status" value="1"/>
</dbReference>
<comment type="function">
    <text evidence="10 12">Catalyzes the attachment of proline to tRNA(Pro) in a two-step reaction: proline is first activated by ATP to form Pro-AMP and then transferred to the acceptor end of tRNA(Pro). As ProRS can inadvertently accommodate and process non-cognate amino acids such as alanine and cysteine, to avoid such errors it has two additional distinct editing activities against alanine. One activity is designated as 'pretransfer' editing and involves the tRNA(Pro)-independent hydrolysis of activated Ala-AMP. The other activity is designated 'posttransfer' editing and involves deacylation of mischarged Ala-tRNA(Pro). The misacylated Cys-tRNA(Pro) is not edited by ProRS.</text>
</comment>
<dbReference type="PRINTS" id="PR01046">
    <property type="entry name" value="TRNASYNTHPRO"/>
</dbReference>
<comment type="catalytic activity">
    <reaction evidence="9 12">
        <text>tRNA(Pro) + L-proline + ATP = L-prolyl-tRNA(Pro) + AMP + diphosphate</text>
        <dbReference type="Rhea" id="RHEA:14305"/>
        <dbReference type="Rhea" id="RHEA-COMP:9700"/>
        <dbReference type="Rhea" id="RHEA-COMP:9702"/>
        <dbReference type="ChEBI" id="CHEBI:30616"/>
        <dbReference type="ChEBI" id="CHEBI:33019"/>
        <dbReference type="ChEBI" id="CHEBI:60039"/>
        <dbReference type="ChEBI" id="CHEBI:78442"/>
        <dbReference type="ChEBI" id="CHEBI:78532"/>
        <dbReference type="ChEBI" id="CHEBI:456215"/>
        <dbReference type="EC" id="6.1.1.15"/>
    </reaction>
</comment>
<gene>
    <name evidence="12" type="primary">proS</name>
    <name evidence="14" type="ORF">SAMN04489760_12633</name>
</gene>
<dbReference type="Pfam" id="PF04073">
    <property type="entry name" value="tRNA_edit"/>
    <property type="match status" value="1"/>
</dbReference>
<dbReference type="CDD" id="cd00861">
    <property type="entry name" value="ProRS_anticodon_short"/>
    <property type="match status" value="1"/>
</dbReference>
<dbReference type="EMBL" id="FOBS01000026">
    <property type="protein sequence ID" value="SEM61106.1"/>
    <property type="molecule type" value="Genomic_DNA"/>
</dbReference>
<evidence type="ECO:0000256" key="1">
    <source>
        <dbReference type="ARBA" id="ARBA00004496"/>
    </source>
</evidence>
<evidence type="ECO:0000256" key="4">
    <source>
        <dbReference type="ARBA" id="ARBA00022598"/>
    </source>
</evidence>
<dbReference type="RefSeq" id="WP_093884340.1">
    <property type="nucleotide sequence ID" value="NZ_FOBS01000026.1"/>
</dbReference>
<sequence>MRYSEMFLPTEREVPSDAEVISHQLMLRAGMIRKLSAGIYCYLPLGYRVIRKVEQIIREEMNRAGAQEVFLPMVQPAELWQESGRWEYYGKELQRFRDRHDREYCLGPTHEEVITDLVRHELKTYRQLPKNLYQIQTKFRDEIRPRFGVMRSREFGMKDAYSFDADEEGAELSYARMFEAYKRIFSRCGLRFRPVEADSGTIGGSFSHEFMVMADSGEDGLVFCSECAYAANLEKAEVHPPEKADMSAIEEMPLTEVHTPNIRTIEEVSAFLDVTPQDIVKTMIFNADGQPVAVLIRGDEEVNEIKVKNYLGCNEIELAMDDMIEEVTGAPRGFAGAVGIRARIVADNSLLNMKNFVMGANREDYHVRNVNFGRDFSIAAFADLKIARETDACPRCRKALSFARGIEVGHVFKLGTKYSKAMGASFLDRNGKEQTMIMGCYGIGTGRTVAACIEQNNDENGIVWPMPLAPFQVIITPVNINDKALADTAERLYDSLVAKGVEALLDDRDERAGVKFKDADLIGIPIRVTIGPKKLAEGKVEIRIRDTGEVNAILLEQVEETLLGQIASKMRENVSGSHD</sequence>
<dbReference type="PIRSF" id="PIRSF001535">
    <property type="entry name" value="ProRS_1"/>
    <property type="match status" value="1"/>
</dbReference>
<organism evidence="14 15">
    <name type="scientific">Syntrophus gentianae</name>
    <dbReference type="NCBI Taxonomy" id="43775"/>
    <lineage>
        <taxon>Bacteria</taxon>
        <taxon>Pseudomonadati</taxon>
        <taxon>Thermodesulfobacteriota</taxon>
        <taxon>Syntrophia</taxon>
        <taxon>Syntrophales</taxon>
        <taxon>Syntrophaceae</taxon>
        <taxon>Syntrophus</taxon>
    </lineage>
</organism>
<dbReference type="GO" id="GO:0004827">
    <property type="term" value="F:proline-tRNA ligase activity"/>
    <property type="evidence" value="ECO:0007669"/>
    <property type="project" value="UniProtKB-UniRule"/>
</dbReference>
<dbReference type="SUPFAM" id="SSF55681">
    <property type="entry name" value="Class II aaRS and biotin synthetases"/>
    <property type="match status" value="1"/>
</dbReference>
<evidence type="ECO:0000313" key="15">
    <source>
        <dbReference type="Proteomes" id="UP000198744"/>
    </source>
</evidence>
<keyword evidence="4 12" id="KW-0436">Ligase</keyword>
<name>A0A1H7ZS63_9BACT</name>
<evidence type="ECO:0000256" key="3">
    <source>
        <dbReference type="ARBA" id="ARBA00022490"/>
    </source>
</evidence>
<dbReference type="CDD" id="cd04334">
    <property type="entry name" value="ProRS-INS"/>
    <property type="match status" value="1"/>
</dbReference>
<keyword evidence="8 12" id="KW-0030">Aminoacyl-tRNA synthetase</keyword>
<dbReference type="InterPro" id="IPR002316">
    <property type="entry name" value="Pro-tRNA-ligase_IIa"/>
</dbReference>
<keyword evidence="5 12" id="KW-0547">Nucleotide-binding</keyword>
<dbReference type="NCBIfam" id="NF006625">
    <property type="entry name" value="PRK09194.1"/>
    <property type="match status" value="1"/>
</dbReference>
<dbReference type="InterPro" id="IPR002314">
    <property type="entry name" value="aa-tRNA-synt_IIb"/>
</dbReference>
<comment type="subunit">
    <text evidence="2 12">Homodimer.</text>
</comment>
<evidence type="ECO:0000256" key="9">
    <source>
        <dbReference type="ARBA" id="ARBA00047671"/>
    </source>
</evidence>
<dbReference type="STRING" id="43775.SAMN04489760_12633"/>
<dbReference type="GO" id="GO:0006433">
    <property type="term" value="P:prolyl-tRNA aminoacylation"/>
    <property type="evidence" value="ECO:0007669"/>
    <property type="project" value="UniProtKB-UniRule"/>
</dbReference>
<dbReference type="Gene3D" id="3.40.50.800">
    <property type="entry name" value="Anticodon-binding domain"/>
    <property type="match status" value="1"/>
</dbReference>
<evidence type="ECO:0000259" key="13">
    <source>
        <dbReference type="PROSITE" id="PS50862"/>
    </source>
</evidence>
<dbReference type="GO" id="GO:0005829">
    <property type="term" value="C:cytosol"/>
    <property type="evidence" value="ECO:0007669"/>
    <property type="project" value="TreeGrafter"/>
</dbReference>
<dbReference type="EC" id="6.1.1.15" evidence="12"/>
<dbReference type="AlphaFoldDB" id="A0A1H7ZS63"/>
<comment type="subcellular location">
    <subcellularLocation>
        <location evidence="1 12">Cytoplasm</location>
    </subcellularLocation>
</comment>
<dbReference type="Proteomes" id="UP000198744">
    <property type="component" value="Unassembled WGS sequence"/>
</dbReference>
<feature type="domain" description="Aminoacyl-transfer RNA synthetases class-II family profile" evidence="13">
    <location>
        <begin position="46"/>
        <end position="465"/>
    </location>
</feature>
<dbReference type="FunFam" id="3.30.930.10:FF:000066">
    <property type="entry name" value="Proline--tRNA ligase"/>
    <property type="match status" value="1"/>
</dbReference>
<dbReference type="OrthoDB" id="9809052at2"/>
<dbReference type="InterPro" id="IPR036754">
    <property type="entry name" value="YbaK/aa-tRNA-synt-asso_dom_sf"/>
</dbReference>
<accession>A0A1H7ZS63</accession>
<evidence type="ECO:0000256" key="11">
    <source>
        <dbReference type="ARBA" id="ARBA00060755"/>
    </source>
</evidence>
<dbReference type="InterPro" id="IPR044140">
    <property type="entry name" value="ProRS_anticodon_short"/>
</dbReference>